<dbReference type="Gene3D" id="2.60.120.620">
    <property type="entry name" value="q2cbj1_9rhob like domain"/>
    <property type="match status" value="1"/>
</dbReference>
<dbReference type="InterPro" id="IPR044862">
    <property type="entry name" value="Pro_4_hyd_alph_FE2OG_OXY"/>
</dbReference>
<name>A0ABT2FQK8_9GAMM</name>
<dbReference type="Pfam" id="PF13640">
    <property type="entry name" value="2OG-FeII_Oxy_3"/>
    <property type="match status" value="1"/>
</dbReference>
<evidence type="ECO:0000256" key="1">
    <source>
        <dbReference type="ARBA" id="ARBA00001961"/>
    </source>
</evidence>
<keyword evidence="8" id="KW-1185">Reference proteome</keyword>
<keyword evidence="5" id="KW-0408">Iron</keyword>
<keyword evidence="3" id="KW-0223">Dioxygenase</keyword>
<reference evidence="8" key="2">
    <citation type="submission" date="2023-07" db="EMBL/GenBank/DDBJ databases">
        <title>Shewanella mangrovi sp. nov., an acetaldehyde- degrading bacterium isolated from mangrove sediment.</title>
        <authorList>
            <person name="Liu Y."/>
        </authorList>
    </citation>
    <scope>NUCLEOTIDE SEQUENCE [LARGE SCALE GENOMIC DNA]</scope>
    <source>
        <strain evidence="8">C32</strain>
    </source>
</reference>
<proteinExistence type="predicted"/>
<evidence type="ECO:0000259" key="6">
    <source>
        <dbReference type="SMART" id="SM00702"/>
    </source>
</evidence>
<keyword evidence="2" id="KW-0479">Metal-binding</keyword>
<dbReference type="RefSeq" id="WP_238898440.1">
    <property type="nucleotide sequence ID" value="NZ_JAKOGG010000024.1"/>
</dbReference>
<keyword evidence="4" id="KW-0560">Oxidoreductase</keyword>
<dbReference type="Proteomes" id="UP001201549">
    <property type="component" value="Unassembled WGS sequence"/>
</dbReference>
<feature type="domain" description="Prolyl 4-hydroxylase alpha subunit" evidence="6">
    <location>
        <begin position="2"/>
        <end position="219"/>
    </location>
</feature>
<dbReference type="EMBL" id="JAKOGG010000024">
    <property type="protein sequence ID" value="MCS4558622.1"/>
    <property type="molecule type" value="Genomic_DNA"/>
</dbReference>
<dbReference type="InterPro" id="IPR006620">
    <property type="entry name" value="Pro_4_hyd_alph"/>
</dbReference>
<protein>
    <submittedName>
        <fullName evidence="7">2OG-Fe(II) oxygenase</fullName>
    </submittedName>
</protein>
<evidence type="ECO:0000313" key="7">
    <source>
        <dbReference type="EMBL" id="MCS4558622.1"/>
    </source>
</evidence>
<evidence type="ECO:0000256" key="4">
    <source>
        <dbReference type="ARBA" id="ARBA00023002"/>
    </source>
</evidence>
<dbReference type="InterPro" id="IPR045054">
    <property type="entry name" value="P4HA-like"/>
</dbReference>
<comment type="cofactor">
    <cofactor evidence="1">
        <name>L-ascorbate</name>
        <dbReference type="ChEBI" id="CHEBI:38290"/>
    </cofactor>
</comment>
<organism evidence="7 8">
    <name type="scientific">Shewanella electrica</name>
    <dbReference type="NCBI Taxonomy" id="515560"/>
    <lineage>
        <taxon>Bacteria</taxon>
        <taxon>Pseudomonadati</taxon>
        <taxon>Pseudomonadota</taxon>
        <taxon>Gammaproteobacteria</taxon>
        <taxon>Alteromonadales</taxon>
        <taxon>Shewanellaceae</taxon>
        <taxon>Shewanella</taxon>
    </lineage>
</organism>
<comment type="caution">
    <text evidence="7">The sequence shown here is derived from an EMBL/GenBank/DDBJ whole genome shotgun (WGS) entry which is preliminary data.</text>
</comment>
<evidence type="ECO:0000256" key="3">
    <source>
        <dbReference type="ARBA" id="ARBA00022964"/>
    </source>
</evidence>
<dbReference type="SMART" id="SM00702">
    <property type="entry name" value="P4Hc"/>
    <property type="match status" value="1"/>
</dbReference>
<sequence>MDFIEVFPNAISDALCDRIIASFNTHPAVSLGQTGHGVDKSKKLSFDITLDHHRELLPIRDELLAGVFPCVCQYLDKYSMALMGAVSVQVADQQNQVVTLSNENYDTLGRIRLDALVKYLYRSGEINIQKYPQQQGGYPHWHSEQYPQLGQTDALHRIALFMVYLNDVEQGGETEFFYQQRKLQPSKGTVVIAPAGFTHTHRGNIPISNDKYIATSWIMFNRAEQLYRR</sequence>
<evidence type="ECO:0000256" key="5">
    <source>
        <dbReference type="ARBA" id="ARBA00023004"/>
    </source>
</evidence>
<dbReference type="PANTHER" id="PTHR10869:SF246">
    <property type="entry name" value="TRANSMEMBRANE PROLYL 4-HYDROXYLASE"/>
    <property type="match status" value="1"/>
</dbReference>
<dbReference type="PANTHER" id="PTHR10869">
    <property type="entry name" value="PROLYL 4-HYDROXYLASE ALPHA SUBUNIT"/>
    <property type="match status" value="1"/>
</dbReference>
<accession>A0ABT2FQK8</accession>
<evidence type="ECO:0000256" key="2">
    <source>
        <dbReference type="ARBA" id="ARBA00022723"/>
    </source>
</evidence>
<reference evidence="7 8" key="1">
    <citation type="submission" date="2022-02" db="EMBL/GenBank/DDBJ databases">
        <authorList>
            <person name="Zhuang L."/>
        </authorList>
    </citation>
    <scope>NUCLEOTIDE SEQUENCE [LARGE SCALE GENOMIC DNA]</scope>
    <source>
        <strain evidence="7 8">C32</strain>
    </source>
</reference>
<evidence type="ECO:0000313" key="8">
    <source>
        <dbReference type="Proteomes" id="UP001201549"/>
    </source>
</evidence>
<gene>
    <name evidence="7" type="ORF">L9G74_19470</name>
</gene>